<feature type="compositionally biased region" description="Basic and acidic residues" evidence="1">
    <location>
        <begin position="23"/>
        <end position="38"/>
    </location>
</feature>
<gene>
    <name evidence="2" type="ORF">HMPREF1535_00151</name>
</gene>
<sequence length="38" mass="4358">MFSDRTNGSLLHDLELYKQTPGDPEKEVYDGNITDKTE</sequence>
<protein>
    <submittedName>
        <fullName evidence="2">Uncharacterized protein</fullName>
    </submittedName>
</protein>
<evidence type="ECO:0000313" key="2">
    <source>
        <dbReference type="EMBL" id="KKB59879.1"/>
    </source>
</evidence>
<proteinExistence type="predicted"/>
<dbReference type="PATRIC" id="fig|927665.4.peg.148"/>
<comment type="caution">
    <text evidence="2">The sequence shown here is derived from an EMBL/GenBank/DDBJ whole genome shotgun (WGS) entry which is preliminary data.</text>
</comment>
<organism evidence="2 3">
    <name type="scientific">Parabacteroides goldsteinii DSM 19448 = WAL 12034</name>
    <dbReference type="NCBI Taxonomy" id="927665"/>
    <lineage>
        <taxon>Bacteria</taxon>
        <taxon>Pseudomonadati</taxon>
        <taxon>Bacteroidota</taxon>
        <taxon>Bacteroidia</taxon>
        <taxon>Bacteroidales</taxon>
        <taxon>Tannerellaceae</taxon>
        <taxon>Parabacteroides</taxon>
    </lineage>
</organism>
<evidence type="ECO:0000313" key="3">
    <source>
        <dbReference type="Proteomes" id="UP000033047"/>
    </source>
</evidence>
<dbReference type="EMBL" id="AQHV01000001">
    <property type="protein sequence ID" value="KKB59879.1"/>
    <property type="molecule type" value="Genomic_DNA"/>
</dbReference>
<name>A0A0F5JQ84_9BACT</name>
<feature type="region of interest" description="Disordered" evidence="1">
    <location>
        <begin position="1"/>
        <end position="38"/>
    </location>
</feature>
<evidence type="ECO:0000256" key="1">
    <source>
        <dbReference type="SAM" id="MobiDB-lite"/>
    </source>
</evidence>
<accession>A0A0F5JQ84</accession>
<reference evidence="2 3" key="1">
    <citation type="submission" date="2013-04" db="EMBL/GenBank/DDBJ databases">
        <title>The Genome Sequence of Parabacteroides goldsteinii DSM 19448.</title>
        <authorList>
            <consortium name="The Broad Institute Genomics Platform"/>
            <person name="Earl A."/>
            <person name="Ward D."/>
            <person name="Feldgarden M."/>
            <person name="Gevers D."/>
            <person name="Martens E."/>
            <person name="Sakamoto M."/>
            <person name="Benno Y."/>
            <person name="Song Y."/>
            <person name="Liu C."/>
            <person name="Lee J."/>
            <person name="Bolanos M."/>
            <person name="Vaisanen M.L."/>
            <person name="Finegold S.M."/>
            <person name="Walker B."/>
            <person name="Young S."/>
            <person name="Zeng Q."/>
            <person name="Gargeya S."/>
            <person name="Fitzgerald M."/>
            <person name="Haas B."/>
            <person name="Abouelleil A."/>
            <person name="Allen A.W."/>
            <person name="Alvarado L."/>
            <person name="Arachchi H.M."/>
            <person name="Berlin A.M."/>
            <person name="Chapman S.B."/>
            <person name="Gainer-Dewar J."/>
            <person name="Goldberg J."/>
            <person name="Griggs A."/>
            <person name="Gujja S."/>
            <person name="Hansen M."/>
            <person name="Howarth C."/>
            <person name="Imamovic A."/>
            <person name="Ireland A."/>
            <person name="Larimer J."/>
            <person name="McCowan C."/>
            <person name="Murphy C."/>
            <person name="Pearson M."/>
            <person name="Poon T.W."/>
            <person name="Priest M."/>
            <person name="Roberts A."/>
            <person name="Saif S."/>
            <person name="Shea T."/>
            <person name="Sisk P."/>
            <person name="Sykes S."/>
            <person name="Wortman J."/>
            <person name="Nusbaum C."/>
            <person name="Birren B."/>
        </authorList>
    </citation>
    <scope>NUCLEOTIDE SEQUENCE [LARGE SCALE GENOMIC DNA]</scope>
    <source>
        <strain evidence="2 3">DSM 19448</strain>
    </source>
</reference>
<dbReference type="STRING" id="927665.HMPREF1535_00151"/>
<dbReference type="Proteomes" id="UP000033047">
    <property type="component" value="Unassembled WGS sequence"/>
</dbReference>
<dbReference type="HOGENOM" id="CLU_3331115_0_0_10"/>
<dbReference type="AlphaFoldDB" id="A0A0F5JQ84"/>